<dbReference type="EMBL" id="CACVKT020006043">
    <property type="protein sequence ID" value="CAC5399706.1"/>
    <property type="molecule type" value="Genomic_DNA"/>
</dbReference>
<feature type="domain" description="B box-type" evidence="3">
    <location>
        <begin position="6"/>
        <end position="53"/>
    </location>
</feature>
<sequence>MASSSQSCGVCDRRYINKPLIVWCAECEEGLCEECQEHHSLSKGSRNHKTISITEYHKIPNEVLMISRYCSTHKDKFILYCRKHERPCCSQCIVESHTKCHDIDNLDDVIQNVKTSKGYYEIEETLIEVTENLQKIRQHQQANLLTLDEKRKQFKKEMKETRRRIIKHLDKLQDDFIKQYDAFENKENSKIRQLLSSLELQEKEIDKYQKNIATIKQHATDLQLFLSIKQIEKHVLSKDNILHSLIQGETLNFHALNYKINTAIQNVTFDIKSFGEIYLETVPCDIALSRKKTKQAQILVPTVQSRSIEKIKLQISKQINMQGTNICGCCILPDGRLAFTYFCEKTVKVFNIEGTKVFEIKSLSNVYDIVYIRADNTFAVTSGTSRRKCITIIDFEKEQIKKTIPLESFNFGISLKRNKLVYSSKNKGIQVLNPRDNSFTDIVRDEMPSDCYTATFGDNIYHSNQNKNAVACYDSKGKLQWTFRNESVLKNPRGIAVDNDGNVYVAGMNSQNIVFISPNGKQNRVVLDAKDGLNNPTSLCISKSRKQLLVANCDYEAHLFDFI</sequence>
<dbReference type="Pfam" id="PF10282">
    <property type="entry name" value="Lactonase"/>
    <property type="match status" value="1"/>
</dbReference>
<evidence type="ECO:0000256" key="2">
    <source>
        <dbReference type="SAM" id="Coils"/>
    </source>
</evidence>
<evidence type="ECO:0000313" key="4">
    <source>
        <dbReference type="EMBL" id="CAC5399706.1"/>
    </source>
</evidence>
<keyword evidence="2" id="KW-0175">Coiled coil</keyword>
<dbReference type="AlphaFoldDB" id="A0A6J8CW01"/>
<dbReference type="OrthoDB" id="6127955at2759"/>
<proteinExistence type="predicted"/>
<accession>A0A6J8CW01</accession>
<keyword evidence="5" id="KW-1185">Reference proteome</keyword>
<dbReference type="SUPFAM" id="SSF57845">
    <property type="entry name" value="B-box zinc-binding domain"/>
    <property type="match status" value="1"/>
</dbReference>
<name>A0A6J8CW01_MYTCO</name>
<dbReference type="CDD" id="cd19776">
    <property type="entry name" value="Bbox2_TRIM25_C-IV"/>
    <property type="match status" value="1"/>
</dbReference>
<dbReference type="Gene3D" id="2.40.10.500">
    <property type="match status" value="1"/>
</dbReference>
<evidence type="ECO:0000256" key="1">
    <source>
        <dbReference type="PROSITE-ProRule" id="PRU00024"/>
    </source>
</evidence>
<keyword evidence="1" id="KW-0863">Zinc-finger</keyword>
<keyword evidence="1" id="KW-0862">Zinc</keyword>
<dbReference type="InterPro" id="IPR000315">
    <property type="entry name" value="Znf_B-box"/>
</dbReference>
<dbReference type="GO" id="GO:0005654">
    <property type="term" value="C:nucleoplasm"/>
    <property type="evidence" value="ECO:0007669"/>
    <property type="project" value="TreeGrafter"/>
</dbReference>
<dbReference type="Pfam" id="PF00643">
    <property type="entry name" value="zf-B_box"/>
    <property type="match status" value="1"/>
</dbReference>
<keyword evidence="1" id="KW-0479">Metal-binding</keyword>
<dbReference type="PANTHER" id="PTHR25462:SF296">
    <property type="entry name" value="MEIOTIC P26, ISOFORM F"/>
    <property type="match status" value="1"/>
</dbReference>
<dbReference type="PROSITE" id="PS50119">
    <property type="entry name" value="ZF_BBOX"/>
    <property type="match status" value="1"/>
</dbReference>
<feature type="coiled-coil region" evidence="2">
    <location>
        <begin position="144"/>
        <end position="218"/>
    </location>
</feature>
<dbReference type="InterPro" id="IPR019405">
    <property type="entry name" value="Lactonase_7-beta_prop"/>
</dbReference>
<dbReference type="SUPFAM" id="SSF101898">
    <property type="entry name" value="NHL repeat"/>
    <property type="match status" value="1"/>
</dbReference>
<dbReference type="InterPro" id="IPR047153">
    <property type="entry name" value="TRIM45/56/19-like"/>
</dbReference>
<reference evidence="4 5" key="1">
    <citation type="submission" date="2020-06" db="EMBL/GenBank/DDBJ databases">
        <authorList>
            <person name="Li R."/>
            <person name="Bekaert M."/>
        </authorList>
    </citation>
    <scope>NUCLEOTIDE SEQUENCE [LARGE SCALE GENOMIC DNA]</scope>
    <source>
        <strain evidence="5">wild</strain>
    </source>
</reference>
<dbReference type="Proteomes" id="UP000507470">
    <property type="component" value="Unassembled WGS sequence"/>
</dbReference>
<evidence type="ECO:0000259" key="3">
    <source>
        <dbReference type="PROSITE" id="PS50119"/>
    </source>
</evidence>
<dbReference type="SMART" id="SM00336">
    <property type="entry name" value="BBOX"/>
    <property type="match status" value="2"/>
</dbReference>
<dbReference type="GO" id="GO:0008270">
    <property type="term" value="F:zinc ion binding"/>
    <property type="evidence" value="ECO:0007669"/>
    <property type="project" value="UniProtKB-KW"/>
</dbReference>
<dbReference type="InterPro" id="IPR015943">
    <property type="entry name" value="WD40/YVTN_repeat-like_dom_sf"/>
</dbReference>
<dbReference type="GO" id="GO:0061630">
    <property type="term" value="F:ubiquitin protein ligase activity"/>
    <property type="evidence" value="ECO:0007669"/>
    <property type="project" value="TreeGrafter"/>
</dbReference>
<dbReference type="Gene3D" id="2.130.10.10">
    <property type="entry name" value="YVTN repeat-like/Quinoprotein amine dehydrogenase"/>
    <property type="match status" value="1"/>
</dbReference>
<organism evidence="4 5">
    <name type="scientific">Mytilus coruscus</name>
    <name type="common">Sea mussel</name>
    <dbReference type="NCBI Taxonomy" id="42192"/>
    <lineage>
        <taxon>Eukaryota</taxon>
        <taxon>Metazoa</taxon>
        <taxon>Spiralia</taxon>
        <taxon>Lophotrochozoa</taxon>
        <taxon>Mollusca</taxon>
        <taxon>Bivalvia</taxon>
        <taxon>Autobranchia</taxon>
        <taxon>Pteriomorphia</taxon>
        <taxon>Mytilida</taxon>
        <taxon>Mytiloidea</taxon>
        <taxon>Mytilidae</taxon>
        <taxon>Mytilinae</taxon>
        <taxon>Mytilus</taxon>
    </lineage>
</organism>
<dbReference type="Pfam" id="PF22586">
    <property type="entry name" value="ANCHR-like_BBOX"/>
    <property type="match status" value="1"/>
</dbReference>
<protein>
    <recommendedName>
        <fullName evidence="3">B box-type domain-containing protein</fullName>
    </recommendedName>
</protein>
<dbReference type="Gene3D" id="3.30.160.60">
    <property type="entry name" value="Classic Zinc Finger"/>
    <property type="match status" value="1"/>
</dbReference>
<gene>
    <name evidence="4" type="ORF">MCOR_33948</name>
</gene>
<dbReference type="PANTHER" id="PTHR25462">
    <property type="entry name" value="BONUS, ISOFORM C-RELATED"/>
    <property type="match status" value="1"/>
</dbReference>
<evidence type="ECO:0000313" key="5">
    <source>
        <dbReference type="Proteomes" id="UP000507470"/>
    </source>
</evidence>